<keyword evidence="4" id="KW-1185">Reference proteome</keyword>
<feature type="region of interest" description="Disordered" evidence="1">
    <location>
        <begin position="233"/>
        <end position="277"/>
    </location>
</feature>
<evidence type="ECO:0000313" key="4">
    <source>
        <dbReference type="Proteomes" id="UP000015100"/>
    </source>
</evidence>
<proteinExistence type="predicted"/>
<keyword evidence="2" id="KW-0732">Signal</keyword>
<dbReference type="Proteomes" id="UP000015100">
    <property type="component" value="Unassembled WGS sequence"/>
</dbReference>
<sequence>MHIPTTILPFLAAAALHIHPTTAWSFKLIRFEAPHYAQSYAGVRVRTGYKRCTHVSTSIDRGIYGLSITQLPVTATPVPPTEWVVRYVGFWRNQVCGDLPEFIVHFYGDRGTGQQVVFRDVVGRLPAGYYGGKYWSWGEIPFGEERWGEVIPAGGVAVKKEMSVTGDGKAAEFWVVENAVEVRDLKGFIRVGGERIWMGDGEEGWEGARWEGFGGGGEEKTVVLSGDNLTVDRSQLDEIGMGGADDADDGDGDGADEGSDGADDMPPPTIIPGRDPAMDTQMQQNVDELRRKFEGMQEGEEMARQRNMEEELKMQQAMYNSLQAEQWQQNQAWANHITQANAAAGGAGPDYQRTAKYWTNSDPLKFFYPDRMADQQDTIQQLEWYWRQLGLPLELLTGLLGSLDPFAFQELLDDSAGGKLALNDIATYLWALYMQQVDQISQYIPEVAAMTPEEYGSLLMSNYFTNMAPYQEIAQYMTQLGALSQLPGFMAGGSTPQGWSAPSGRSDVPEGIQIEEETAVEDDFAGWPDVAVKIPAEYENAETKIEWPEVSVNIPAEDQFDGNEDPIEFEFHNARNDRGLMEEEDIMNLGGYTAPPPSPEE</sequence>
<dbReference type="OrthoDB" id="5386813at2759"/>
<gene>
    <name evidence="3" type="ORF">H072_2227</name>
</gene>
<accession>S8ALH6</accession>
<reference evidence="4" key="2">
    <citation type="submission" date="2013-04" db="EMBL/GenBank/DDBJ databases">
        <title>Genomic mechanisms accounting for the adaptation to parasitism in nematode-trapping fungi.</title>
        <authorList>
            <person name="Ahren D.G."/>
        </authorList>
    </citation>
    <scope>NUCLEOTIDE SEQUENCE [LARGE SCALE GENOMIC DNA]</scope>
    <source>
        <strain evidence="4">CBS 200.50</strain>
    </source>
</reference>
<evidence type="ECO:0000313" key="3">
    <source>
        <dbReference type="EMBL" id="EPS43795.1"/>
    </source>
</evidence>
<evidence type="ECO:0000256" key="1">
    <source>
        <dbReference type="SAM" id="MobiDB-lite"/>
    </source>
</evidence>
<evidence type="ECO:0000256" key="2">
    <source>
        <dbReference type="SAM" id="SignalP"/>
    </source>
</evidence>
<feature type="compositionally biased region" description="Acidic residues" evidence="1">
    <location>
        <begin position="245"/>
        <end position="263"/>
    </location>
</feature>
<name>S8ALH6_DACHA</name>
<dbReference type="HOGENOM" id="CLU_454156_0_0_1"/>
<dbReference type="AlphaFoldDB" id="S8ALH6"/>
<feature type="chain" id="PRO_5004560624" evidence="2">
    <location>
        <begin position="24"/>
        <end position="601"/>
    </location>
</feature>
<dbReference type="EMBL" id="AQGS01000065">
    <property type="protein sequence ID" value="EPS43795.1"/>
    <property type="molecule type" value="Genomic_DNA"/>
</dbReference>
<reference evidence="3 4" key="1">
    <citation type="journal article" date="2013" name="PLoS Genet.">
        <title>Genomic mechanisms accounting for the adaptation to parasitism in nematode-trapping fungi.</title>
        <authorList>
            <person name="Meerupati T."/>
            <person name="Andersson K.M."/>
            <person name="Friman E."/>
            <person name="Kumar D."/>
            <person name="Tunlid A."/>
            <person name="Ahren D."/>
        </authorList>
    </citation>
    <scope>NUCLEOTIDE SEQUENCE [LARGE SCALE GENOMIC DNA]</scope>
    <source>
        <strain evidence="3 4">CBS 200.50</strain>
    </source>
</reference>
<feature type="signal peptide" evidence="2">
    <location>
        <begin position="1"/>
        <end position="23"/>
    </location>
</feature>
<protein>
    <submittedName>
        <fullName evidence="3">Uncharacterized protein</fullName>
    </submittedName>
</protein>
<comment type="caution">
    <text evidence="3">The sequence shown here is derived from an EMBL/GenBank/DDBJ whole genome shotgun (WGS) entry which is preliminary data.</text>
</comment>
<organism evidence="3 4">
    <name type="scientific">Dactylellina haptotyla (strain CBS 200.50)</name>
    <name type="common">Nematode-trapping fungus</name>
    <name type="synonym">Monacrosporium haptotylum</name>
    <dbReference type="NCBI Taxonomy" id="1284197"/>
    <lineage>
        <taxon>Eukaryota</taxon>
        <taxon>Fungi</taxon>
        <taxon>Dikarya</taxon>
        <taxon>Ascomycota</taxon>
        <taxon>Pezizomycotina</taxon>
        <taxon>Orbiliomycetes</taxon>
        <taxon>Orbiliales</taxon>
        <taxon>Orbiliaceae</taxon>
        <taxon>Dactylellina</taxon>
    </lineage>
</organism>